<feature type="region of interest" description="Disordered" evidence="1">
    <location>
        <begin position="1"/>
        <end position="70"/>
    </location>
</feature>
<name>A0A392VPG3_9FABA</name>
<accession>A0A392VPG3</accession>
<dbReference type="Proteomes" id="UP000265520">
    <property type="component" value="Unassembled WGS sequence"/>
</dbReference>
<evidence type="ECO:0000256" key="1">
    <source>
        <dbReference type="SAM" id="MobiDB-lite"/>
    </source>
</evidence>
<protein>
    <submittedName>
        <fullName evidence="2">Uncharacterized protein</fullName>
    </submittedName>
</protein>
<evidence type="ECO:0000313" key="3">
    <source>
        <dbReference type="Proteomes" id="UP000265520"/>
    </source>
</evidence>
<comment type="caution">
    <text evidence="2">The sequence shown here is derived from an EMBL/GenBank/DDBJ whole genome shotgun (WGS) entry which is preliminary data.</text>
</comment>
<feature type="non-terminal residue" evidence="2">
    <location>
        <position position="70"/>
    </location>
</feature>
<proteinExistence type="predicted"/>
<reference evidence="2 3" key="1">
    <citation type="journal article" date="2018" name="Front. Plant Sci.">
        <title>Red Clover (Trifolium pratense) and Zigzag Clover (T. medium) - A Picture of Genomic Similarities and Differences.</title>
        <authorList>
            <person name="Dluhosova J."/>
            <person name="Istvanek J."/>
            <person name="Nedelnik J."/>
            <person name="Repkova J."/>
        </authorList>
    </citation>
    <scope>NUCLEOTIDE SEQUENCE [LARGE SCALE GENOMIC DNA]</scope>
    <source>
        <strain evidence="3">cv. 10/8</strain>
        <tissue evidence="2">Leaf</tissue>
    </source>
</reference>
<feature type="non-terminal residue" evidence="2">
    <location>
        <position position="1"/>
    </location>
</feature>
<dbReference type="AlphaFoldDB" id="A0A392VPG3"/>
<feature type="compositionally biased region" description="Pro residues" evidence="1">
    <location>
        <begin position="8"/>
        <end position="21"/>
    </location>
</feature>
<dbReference type="EMBL" id="LXQA011218352">
    <property type="protein sequence ID" value="MCI89383.1"/>
    <property type="molecule type" value="Genomic_DNA"/>
</dbReference>
<keyword evidence="3" id="KW-1185">Reference proteome</keyword>
<evidence type="ECO:0000313" key="2">
    <source>
        <dbReference type="EMBL" id="MCI89383.1"/>
    </source>
</evidence>
<feature type="compositionally biased region" description="Acidic residues" evidence="1">
    <location>
        <begin position="32"/>
        <end position="57"/>
    </location>
</feature>
<organism evidence="2 3">
    <name type="scientific">Trifolium medium</name>
    <dbReference type="NCBI Taxonomy" id="97028"/>
    <lineage>
        <taxon>Eukaryota</taxon>
        <taxon>Viridiplantae</taxon>
        <taxon>Streptophyta</taxon>
        <taxon>Embryophyta</taxon>
        <taxon>Tracheophyta</taxon>
        <taxon>Spermatophyta</taxon>
        <taxon>Magnoliopsida</taxon>
        <taxon>eudicotyledons</taxon>
        <taxon>Gunneridae</taxon>
        <taxon>Pentapetalae</taxon>
        <taxon>rosids</taxon>
        <taxon>fabids</taxon>
        <taxon>Fabales</taxon>
        <taxon>Fabaceae</taxon>
        <taxon>Papilionoideae</taxon>
        <taxon>50 kb inversion clade</taxon>
        <taxon>NPAAA clade</taxon>
        <taxon>Hologalegina</taxon>
        <taxon>IRL clade</taxon>
        <taxon>Trifolieae</taxon>
        <taxon>Trifolium</taxon>
    </lineage>
</organism>
<sequence>PTQLTTLPTPPPQLTPPPTPPTRVTTPPAIDQEIEDDVEDAEYVPEDDVDDVEDVEHAEDVPLPRKKKAR</sequence>